<evidence type="ECO:0000313" key="2">
    <source>
        <dbReference type="EMBL" id="PJF31384.1"/>
    </source>
</evidence>
<dbReference type="CDD" id="cd07821">
    <property type="entry name" value="PYR_PYL_RCAR_like"/>
    <property type="match status" value="1"/>
</dbReference>
<reference evidence="2 3" key="1">
    <citation type="submission" date="2017-11" db="EMBL/GenBank/DDBJ databases">
        <title>Evolution of Phototrophy in the Chloroflexi Phylum Driven by Horizontal Gene Transfer.</title>
        <authorList>
            <person name="Ward L.M."/>
            <person name="Hemp J."/>
            <person name="Shih P.M."/>
            <person name="Mcglynn S.E."/>
            <person name="Fischer W."/>
        </authorList>
    </citation>
    <scope>NUCLEOTIDE SEQUENCE [LARGE SCALE GENOMIC DNA]</scope>
    <source>
        <strain evidence="2">CP2_2F</strain>
    </source>
</reference>
<dbReference type="Gene3D" id="3.30.530.20">
    <property type="match status" value="1"/>
</dbReference>
<proteinExistence type="predicted"/>
<dbReference type="InterPro" id="IPR023393">
    <property type="entry name" value="START-like_dom_sf"/>
</dbReference>
<feature type="compositionally biased region" description="Pro residues" evidence="1">
    <location>
        <begin position="290"/>
        <end position="324"/>
    </location>
</feature>
<evidence type="ECO:0000256" key="1">
    <source>
        <dbReference type="SAM" id="MobiDB-lite"/>
    </source>
</evidence>
<evidence type="ECO:0000313" key="3">
    <source>
        <dbReference type="Proteomes" id="UP000228921"/>
    </source>
</evidence>
<comment type="caution">
    <text evidence="2">The sequence shown here is derived from an EMBL/GenBank/DDBJ whole genome shotgun (WGS) entry which is preliminary data.</text>
</comment>
<dbReference type="Proteomes" id="UP000228921">
    <property type="component" value="Unassembled WGS sequence"/>
</dbReference>
<feature type="region of interest" description="Disordered" evidence="1">
    <location>
        <begin position="224"/>
        <end position="328"/>
    </location>
</feature>
<organism evidence="2 3">
    <name type="scientific">Candidatus Thermofonsia Clade 1 bacterium</name>
    <dbReference type="NCBI Taxonomy" id="2364210"/>
    <lineage>
        <taxon>Bacteria</taxon>
        <taxon>Bacillati</taxon>
        <taxon>Chloroflexota</taxon>
        <taxon>Candidatus Thermofontia</taxon>
        <taxon>Candidatus Thermofonsia Clade 1</taxon>
    </lineage>
</organism>
<evidence type="ECO:0008006" key="4">
    <source>
        <dbReference type="Google" id="ProtNLM"/>
    </source>
</evidence>
<dbReference type="EMBL" id="PGTK01000003">
    <property type="protein sequence ID" value="PJF31384.1"/>
    <property type="molecule type" value="Genomic_DNA"/>
</dbReference>
<sequence length="433" mass="47609">MPLIDQRILIAASAETVWRYLTQPEYVSRWHLGCKQLSILTTRTQGVGVRRRCTDGRGKSTVEEITAWLENIGYEYKVVDGPYRAFRARFRLQPAPEGTIVNWVVEYRRRGLFSRLRELLGRRRRTRRMMEESLRNLRKLVERSGARLDPERQAQVAMQPAPDVTARAARGAEVMRAQNASAAAGAPLVIGDDDLPEPAARTLIHQPLSEPSFVTKLSAVEQPAVSPDSLADTKPRKPKGLAEALGAKPTQPPKRPDEPIWDSSARTVPVSLVAPPLPPAEPTQALDATPPKPPPPRTLPEVPPTPAAGTPLPPPEPEAAPKPKPTTLYDTGEVSIWEVFGIPRPSEKTRTDLHAIVASLAPEAPSSAPPSAPSQPPSLLKAAAIARLSPLRRKRSVCVRALPQVTWAGRERLAQRSRLRVRALAPHEIERHA</sequence>
<dbReference type="AlphaFoldDB" id="A0A2M8P1G7"/>
<dbReference type="InterPro" id="IPR019587">
    <property type="entry name" value="Polyketide_cyclase/dehydratase"/>
</dbReference>
<protein>
    <recommendedName>
        <fullName evidence="4">SRPBCC family protein</fullName>
    </recommendedName>
</protein>
<dbReference type="SUPFAM" id="SSF55961">
    <property type="entry name" value="Bet v1-like"/>
    <property type="match status" value="1"/>
</dbReference>
<name>A0A2M8P1G7_9CHLR</name>
<accession>A0A2M8P1G7</accession>
<dbReference type="Pfam" id="PF10604">
    <property type="entry name" value="Polyketide_cyc2"/>
    <property type="match status" value="1"/>
</dbReference>
<gene>
    <name evidence="2" type="ORF">CUN51_03370</name>
</gene>